<sequence length="121" mass="13697">MLGFSSVEPKDTQSNAPNVTWQHIWHLSEIRDALSGSSFVAIPNEILLSSTKLYSKSFKQIYMDWMHGKCLHNKRLRRITLSFRTSCALIPPPVFPTRPTGKYNLESIGGFTQHPNSSSTM</sequence>
<gene>
    <name evidence="1" type="ORF">RFH988_LOCUS26453</name>
</gene>
<comment type="caution">
    <text evidence="1">The sequence shown here is derived from an EMBL/GenBank/DDBJ whole genome shotgun (WGS) entry which is preliminary data.</text>
</comment>
<dbReference type="EMBL" id="CAJNOO010002109">
    <property type="protein sequence ID" value="CAF1236687.1"/>
    <property type="molecule type" value="Genomic_DNA"/>
</dbReference>
<proteinExistence type="predicted"/>
<protein>
    <submittedName>
        <fullName evidence="1">Uncharacterized protein</fullName>
    </submittedName>
</protein>
<name>A0A814Z3J2_9BILA</name>
<accession>A0A814Z3J2</accession>
<dbReference type="Proteomes" id="UP000663882">
    <property type="component" value="Unassembled WGS sequence"/>
</dbReference>
<dbReference type="AlphaFoldDB" id="A0A814Z3J2"/>
<organism evidence="1 2">
    <name type="scientific">Rotaria sordida</name>
    <dbReference type="NCBI Taxonomy" id="392033"/>
    <lineage>
        <taxon>Eukaryota</taxon>
        <taxon>Metazoa</taxon>
        <taxon>Spiralia</taxon>
        <taxon>Gnathifera</taxon>
        <taxon>Rotifera</taxon>
        <taxon>Eurotatoria</taxon>
        <taxon>Bdelloidea</taxon>
        <taxon>Philodinida</taxon>
        <taxon>Philodinidae</taxon>
        <taxon>Rotaria</taxon>
    </lineage>
</organism>
<evidence type="ECO:0000313" key="1">
    <source>
        <dbReference type="EMBL" id="CAF1236687.1"/>
    </source>
</evidence>
<reference evidence="1" key="1">
    <citation type="submission" date="2021-02" db="EMBL/GenBank/DDBJ databases">
        <authorList>
            <person name="Nowell W R."/>
        </authorList>
    </citation>
    <scope>NUCLEOTIDE SEQUENCE</scope>
</reference>
<evidence type="ECO:0000313" key="2">
    <source>
        <dbReference type="Proteomes" id="UP000663882"/>
    </source>
</evidence>
<dbReference type="OrthoDB" id="3219396at2759"/>